<evidence type="ECO:0000313" key="2">
    <source>
        <dbReference type="Proteomes" id="UP000634134"/>
    </source>
</evidence>
<accession>A0ABR9W5L3</accession>
<dbReference type="Proteomes" id="UP000634134">
    <property type="component" value="Unassembled WGS sequence"/>
</dbReference>
<protein>
    <recommendedName>
        <fullName evidence="3">Lipoprotein</fullName>
    </recommendedName>
</protein>
<gene>
    <name evidence="1" type="ORF">IEE83_02470</name>
</gene>
<reference evidence="2" key="1">
    <citation type="submission" date="2023-07" db="EMBL/GenBank/DDBJ databases">
        <title>Dyadobacter sp. nov 'subterranea' isolated from contaminted grondwater.</title>
        <authorList>
            <person name="Szabo I."/>
            <person name="Al-Omari J."/>
            <person name="Szerdahelyi S.G."/>
            <person name="Rado J."/>
        </authorList>
    </citation>
    <scope>NUCLEOTIDE SEQUENCE [LARGE SCALE GENOMIC DNA]</scope>
    <source>
        <strain evidence="2">UP-52</strain>
    </source>
</reference>
<proteinExistence type="predicted"/>
<organism evidence="1 2">
    <name type="scientific">Dyadobacter subterraneus</name>
    <dbReference type="NCBI Taxonomy" id="2773304"/>
    <lineage>
        <taxon>Bacteria</taxon>
        <taxon>Pseudomonadati</taxon>
        <taxon>Bacteroidota</taxon>
        <taxon>Cytophagia</taxon>
        <taxon>Cytophagales</taxon>
        <taxon>Spirosomataceae</taxon>
        <taxon>Dyadobacter</taxon>
    </lineage>
</organism>
<dbReference type="PROSITE" id="PS51257">
    <property type="entry name" value="PROKAR_LIPOPROTEIN"/>
    <property type="match status" value="1"/>
</dbReference>
<dbReference type="RefSeq" id="WP_194119044.1">
    <property type="nucleotide sequence ID" value="NZ_JACYGY010000001.1"/>
</dbReference>
<evidence type="ECO:0008006" key="3">
    <source>
        <dbReference type="Google" id="ProtNLM"/>
    </source>
</evidence>
<comment type="caution">
    <text evidence="1">The sequence shown here is derived from an EMBL/GenBank/DDBJ whole genome shotgun (WGS) entry which is preliminary data.</text>
</comment>
<dbReference type="EMBL" id="JACYGY010000001">
    <property type="protein sequence ID" value="MBE9460736.1"/>
    <property type="molecule type" value="Genomic_DNA"/>
</dbReference>
<sequence>MKSLPFLIPSILLSVIFLTGCKKESESNYTGLSGKFVNETFLKQAADSIPGLIPVYCYELNFTSKDSVDILYGFEQSRLAYKKDGKKYLLVHALQEKDMSFTVNDDKTITLVDSAWNGVTRNSTFKESTLSTEQKWDFENYLNQQMIAGEYALFKADKQAEKKVNFNADGSVTGLENFKRYNLCYSGDCVGEIYPISNSITFSNEKKEVFTYAFKTDKTRKKLGIYQIEGPVKDIKGERAIKELAFDLRR</sequence>
<name>A0ABR9W5L3_9BACT</name>
<evidence type="ECO:0000313" key="1">
    <source>
        <dbReference type="EMBL" id="MBE9460736.1"/>
    </source>
</evidence>
<keyword evidence="2" id="KW-1185">Reference proteome</keyword>